<organism evidence="1 2">
    <name type="scientific">Roseivirga spongicola</name>
    <dbReference type="NCBI Taxonomy" id="333140"/>
    <lineage>
        <taxon>Bacteria</taxon>
        <taxon>Pseudomonadati</taxon>
        <taxon>Bacteroidota</taxon>
        <taxon>Cytophagia</taxon>
        <taxon>Cytophagales</taxon>
        <taxon>Roseivirgaceae</taxon>
        <taxon>Roseivirga</taxon>
    </lineage>
</organism>
<dbReference type="AlphaFoldDB" id="A0A150XFR0"/>
<dbReference type="Proteomes" id="UP000075606">
    <property type="component" value="Unassembled WGS sequence"/>
</dbReference>
<evidence type="ECO:0000313" key="2">
    <source>
        <dbReference type="Proteomes" id="UP000075606"/>
    </source>
</evidence>
<sequence length="100" mass="11365">MKSKDFEYIYNRVFHSAKRALNKLSMTIEEVDEKRGTIIASTKTSFFGWGEDVSLIFKDLGNKTSVVVQSSSPSQIITWGKNEVNEDQVLEGIYRDLKGL</sequence>
<reference evidence="1 2" key="1">
    <citation type="submission" date="2016-01" db="EMBL/GenBank/DDBJ databases">
        <title>Genome sequencing of Roseivirga spongicola UST030701-084.</title>
        <authorList>
            <person name="Selvaratnam C."/>
            <person name="Thevarajoo S."/>
            <person name="Goh K.M."/>
            <person name="Ee R."/>
            <person name="Chan K.-G."/>
            <person name="Chong C.S."/>
        </authorList>
    </citation>
    <scope>NUCLEOTIDE SEQUENCE [LARGE SCALE GENOMIC DNA]</scope>
    <source>
        <strain evidence="1 2">UST030701-084</strain>
    </source>
</reference>
<dbReference type="STRING" id="333140.AWW68_01835"/>
<proteinExistence type="predicted"/>
<dbReference type="EMBL" id="LRPC01000001">
    <property type="protein sequence ID" value="KYG77537.1"/>
    <property type="molecule type" value="Genomic_DNA"/>
</dbReference>
<evidence type="ECO:0000313" key="1">
    <source>
        <dbReference type="EMBL" id="KYG77537.1"/>
    </source>
</evidence>
<name>A0A150XFR0_9BACT</name>
<accession>A0A150XFR0</accession>
<gene>
    <name evidence="1" type="ORF">AWW68_01835</name>
</gene>
<keyword evidence="2" id="KW-1185">Reference proteome</keyword>
<comment type="caution">
    <text evidence="1">The sequence shown here is derived from an EMBL/GenBank/DDBJ whole genome shotgun (WGS) entry which is preliminary data.</text>
</comment>
<protein>
    <submittedName>
        <fullName evidence="1">Uncharacterized protein</fullName>
    </submittedName>
</protein>